<keyword evidence="1" id="KW-0472">Membrane</keyword>
<organism evidence="2">
    <name type="scientific">marine sediment metagenome</name>
    <dbReference type="NCBI Taxonomy" id="412755"/>
    <lineage>
        <taxon>unclassified sequences</taxon>
        <taxon>metagenomes</taxon>
        <taxon>ecological metagenomes</taxon>
    </lineage>
</organism>
<dbReference type="EMBL" id="BARU01022480">
    <property type="protein sequence ID" value="GAH57306.1"/>
    <property type="molecule type" value="Genomic_DNA"/>
</dbReference>
<accession>X1GHA4</accession>
<feature type="non-terminal residue" evidence="2">
    <location>
        <position position="1"/>
    </location>
</feature>
<feature type="transmembrane region" description="Helical" evidence="1">
    <location>
        <begin position="6"/>
        <end position="23"/>
    </location>
</feature>
<reference evidence="2" key="1">
    <citation type="journal article" date="2014" name="Front. Microbiol.">
        <title>High frequency of phylogenetically diverse reductive dehalogenase-homologous genes in deep subseafloor sedimentary metagenomes.</title>
        <authorList>
            <person name="Kawai M."/>
            <person name="Futagami T."/>
            <person name="Toyoda A."/>
            <person name="Takaki Y."/>
            <person name="Nishi S."/>
            <person name="Hori S."/>
            <person name="Arai W."/>
            <person name="Tsubouchi T."/>
            <person name="Morono Y."/>
            <person name="Uchiyama I."/>
            <person name="Ito T."/>
            <person name="Fujiyama A."/>
            <person name="Inagaki F."/>
            <person name="Takami H."/>
        </authorList>
    </citation>
    <scope>NUCLEOTIDE SEQUENCE</scope>
    <source>
        <strain evidence="2">Expedition CK06-06</strain>
    </source>
</reference>
<name>X1GHA4_9ZZZZ</name>
<sequence length="101" mass="11067">LCAAAATYLSYILFALMIAYVFRYDYWVQAGFGKVLRHIGIGGSTAALGCAVFVPLSFRLGEKLKARFEMPFRLRLQLAAGGVSLVTAGLWVFGIAVYFFS</sequence>
<keyword evidence="1" id="KW-0812">Transmembrane</keyword>
<evidence type="ECO:0000256" key="1">
    <source>
        <dbReference type="SAM" id="Phobius"/>
    </source>
</evidence>
<gene>
    <name evidence="2" type="ORF">S03H2_36616</name>
</gene>
<keyword evidence="1" id="KW-1133">Transmembrane helix</keyword>
<feature type="transmembrane region" description="Helical" evidence="1">
    <location>
        <begin position="78"/>
        <end position="100"/>
    </location>
</feature>
<comment type="caution">
    <text evidence="2">The sequence shown here is derived from an EMBL/GenBank/DDBJ whole genome shotgun (WGS) entry which is preliminary data.</text>
</comment>
<proteinExistence type="predicted"/>
<evidence type="ECO:0000313" key="2">
    <source>
        <dbReference type="EMBL" id="GAH57306.1"/>
    </source>
</evidence>
<protein>
    <submittedName>
        <fullName evidence="2">Uncharacterized protein</fullName>
    </submittedName>
</protein>
<dbReference type="AlphaFoldDB" id="X1GHA4"/>
<feature type="transmembrane region" description="Helical" evidence="1">
    <location>
        <begin position="35"/>
        <end position="58"/>
    </location>
</feature>